<protein>
    <recommendedName>
        <fullName evidence="10">Leucine-rich repeat-containing N-terminal plant-type domain-containing protein</fullName>
    </recommendedName>
</protein>
<comment type="subcellular location">
    <subcellularLocation>
        <location evidence="1">Membrane</location>
        <topology evidence="1">Single-pass membrane protein</topology>
    </subcellularLocation>
</comment>
<evidence type="ECO:0000256" key="1">
    <source>
        <dbReference type="ARBA" id="ARBA00004167"/>
    </source>
</evidence>
<keyword evidence="2" id="KW-0433">Leucine-rich repeat</keyword>
<proteinExistence type="predicted"/>
<evidence type="ECO:0000256" key="7">
    <source>
        <dbReference type="ARBA" id="ARBA00023136"/>
    </source>
</evidence>
<name>A0A5K1FE53_9MAGN</name>
<dbReference type="Pfam" id="PF00560">
    <property type="entry name" value="LRR_1"/>
    <property type="match status" value="2"/>
</dbReference>
<keyword evidence="7" id="KW-0472">Membrane</keyword>
<evidence type="ECO:0000259" key="10">
    <source>
        <dbReference type="Pfam" id="PF08263"/>
    </source>
</evidence>
<dbReference type="InterPro" id="IPR032675">
    <property type="entry name" value="LRR_dom_sf"/>
</dbReference>
<dbReference type="EMBL" id="LR721786">
    <property type="protein sequence ID" value="VVW61588.1"/>
    <property type="molecule type" value="Genomic_DNA"/>
</dbReference>
<dbReference type="InterPro" id="IPR001611">
    <property type="entry name" value="Leu-rich_rpt"/>
</dbReference>
<dbReference type="Gramene" id="NC8G0270780.1">
    <property type="protein sequence ID" value="NC8G0270780.1:cds"/>
    <property type="gene ID" value="NC8G0270780"/>
</dbReference>
<evidence type="ECO:0000256" key="8">
    <source>
        <dbReference type="ARBA" id="ARBA00023180"/>
    </source>
</evidence>
<evidence type="ECO:0000256" key="4">
    <source>
        <dbReference type="ARBA" id="ARBA00022729"/>
    </source>
</evidence>
<accession>A0A5K1FE53</accession>
<gene>
    <name evidence="11" type="ORF">NYM_LOCUS25976</name>
</gene>
<evidence type="ECO:0000256" key="2">
    <source>
        <dbReference type="ARBA" id="ARBA00022614"/>
    </source>
</evidence>
<feature type="chain" id="PRO_5023850655" description="Leucine-rich repeat-containing N-terminal plant-type domain-containing protein" evidence="9">
    <location>
        <begin position="28"/>
        <end position="216"/>
    </location>
</feature>
<dbReference type="InterPro" id="IPR053211">
    <property type="entry name" value="DNA_repair-toleration"/>
</dbReference>
<sequence>MATTCWSPQPLILLLCFSSFTLIVVLGQREVPSALVSLSNVTDQFALLSFKSLVTRDPYIVLSNWNSNISFCDWNGISCSRGSQRVVALNLSEKAFDGPLSPYISNLPFLQVLDLSSDSFHGHLPIDFSRLPLLENLSISENNLEELIPKTLSHCRGLQILSAEDIQFYGIIPKFLGSLSKLKRLSIRGNRLTGTIPVTLANLSILQWFTIGQNQL</sequence>
<keyword evidence="3" id="KW-0812">Transmembrane</keyword>
<dbReference type="InterPro" id="IPR013210">
    <property type="entry name" value="LRR_N_plant-typ"/>
</dbReference>
<dbReference type="AlphaFoldDB" id="A0A5K1FE53"/>
<keyword evidence="6" id="KW-1133">Transmembrane helix</keyword>
<evidence type="ECO:0000313" key="11">
    <source>
        <dbReference type="EMBL" id="VVW61588.1"/>
    </source>
</evidence>
<dbReference type="PANTHER" id="PTHR48060:SF21">
    <property type="entry name" value="L DOMAIN-LIKE PROTEIN"/>
    <property type="match status" value="1"/>
</dbReference>
<keyword evidence="8" id="KW-0325">Glycoprotein</keyword>
<dbReference type="SUPFAM" id="SSF52058">
    <property type="entry name" value="L domain-like"/>
    <property type="match status" value="1"/>
</dbReference>
<keyword evidence="5" id="KW-0677">Repeat</keyword>
<dbReference type="GO" id="GO:0016020">
    <property type="term" value="C:membrane"/>
    <property type="evidence" value="ECO:0007669"/>
    <property type="project" value="UniProtKB-SubCell"/>
</dbReference>
<evidence type="ECO:0000256" key="6">
    <source>
        <dbReference type="ARBA" id="ARBA00022989"/>
    </source>
</evidence>
<evidence type="ECO:0000256" key="5">
    <source>
        <dbReference type="ARBA" id="ARBA00022737"/>
    </source>
</evidence>
<evidence type="ECO:0000256" key="3">
    <source>
        <dbReference type="ARBA" id="ARBA00022692"/>
    </source>
</evidence>
<reference evidence="11" key="1">
    <citation type="submission" date="2019-09" db="EMBL/GenBank/DDBJ databases">
        <authorList>
            <person name="Zhang L."/>
        </authorList>
    </citation>
    <scope>NUCLEOTIDE SEQUENCE</scope>
</reference>
<dbReference type="Gene3D" id="3.80.10.10">
    <property type="entry name" value="Ribonuclease Inhibitor"/>
    <property type="match status" value="2"/>
</dbReference>
<keyword evidence="4 9" id="KW-0732">Signal</keyword>
<dbReference type="PANTHER" id="PTHR48060">
    <property type="entry name" value="DNA DAMAGE-REPAIR/TOLERATION PROTEIN DRT100"/>
    <property type="match status" value="1"/>
</dbReference>
<dbReference type="Pfam" id="PF08263">
    <property type="entry name" value="LRRNT_2"/>
    <property type="match status" value="1"/>
</dbReference>
<feature type="domain" description="Leucine-rich repeat-containing N-terminal plant-type" evidence="10">
    <location>
        <begin position="43"/>
        <end position="80"/>
    </location>
</feature>
<organism evidence="11">
    <name type="scientific">Nymphaea colorata</name>
    <name type="common">pocket water lily</name>
    <dbReference type="NCBI Taxonomy" id="210225"/>
    <lineage>
        <taxon>Eukaryota</taxon>
        <taxon>Viridiplantae</taxon>
        <taxon>Streptophyta</taxon>
        <taxon>Embryophyta</taxon>
        <taxon>Tracheophyta</taxon>
        <taxon>Spermatophyta</taxon>
        <taxon>Magnoliopsida</taxon>
        <taxon>Nymphaeales</taxon>
        <taxon>Nymphaeaceae</taxon>
        <taxon>Nymphaea</taxon>
    </lineage>
</organism>
<evidence type="ECO:0000256" key="9">
    <source>
        <dbReference type="SAM" id="SignalP"/>
    </source>
</evidence>
<feature type="signal peptide" evidence="9">
    <location>
        <begin position="1"/>
        <end position="27"/>
    </location>
</feature>
<dbReference type="FunFam" id="3.80.10.10:FF:000275">
    <property type="entry name" value="Leucine-rich repeat receptor-like protein kinase"/>
    <property type="match status" value="1"/>
</dbReference>